<dbReference type="AlphaFoldDB" id="A0A0F7UEX5"/>
<reference evidence="2" key="1">
    <citation type="journal article" date="2015" name="PLoS ONE">
        <title>Comprehensive Evaluation of Toxoplasma gondii VEG and Neospora caninum LIV Genomes with Tachyzoite Stage Transcriptome and Proteome Defines Novel Transcript Features.</title>
        <authorList>
            <person name="Ramaprasad A."/>
            <person name="Mourier T."/>
            <person name="Naeem R."/>
            <person name="Malas T.B."/>
            <person name="Moussa E."/>
            <person name="Panigrahi A."/>
            <person name="Vermont S.J."/>
            <person name="Otto T.D."/>
            <person name="Wastling J."/>
            <person name="Pain A."/>
        </authorList>
    </citation>
    <scope>NUCLEOTIDE SEQUENCE</scope>
    <source>
        <strain evidence="2">Liverpool</strain>
    </source>
</reference>
<feature type="signal peptide" evidence="1">
    <location>
        <begin position="1"/>
        <end position="26"/>
    </location>
</feature>
<protein>
    <submittedName>
        <fullName evidence="2">Uncharacterized protein</fullName>
    </submittedName>
</protein>
<dbReference type="EMBL" id="LN714484">
    <property type="protein sequence ID" value="CEL68404.1"/>
    <property type="molecule type" value="Genomic_DNA"/>
</dbReference>
<feature type="chain" id="PRO_5002523105" evidence="1">
    <location>
        <begin position="27"/>
        <end position="304"/>
    </location>
</feature>
<gene>
    <name evidence="2" type="ORF">BN1204_041720</name>
</gene>
<accession>A0A0F7UEX5</accession>
<evidence type="ECO:0000313" key="2">
    <source>
        <dbReference type="EMBL" id="CEL68404.1"/>
    </source>
</evidence>
<organism evidence="2">
    <name type="scientific">Neospora caninum (strain Liverpool)</name>
    <dbReference type="NCBI Taxonomy" id="572307"/>
    <lineage>
        <taxon>Eukaryota</taxon>
        <taxon>Sar</taxon>
        <taxon>Alveolata</taxon>
        <taxon>Apicomplexa</taxon>
        <taxon>Conoidasida</taxon>
        <taxon>Coccidia</taxon>
        <taxon>Eucoccidiorida</taxon>
        <taxon>Eimeriorina</taxon>
        <taxon>Sarcocystidae</taxon>
        <taxon>Neospora</taxon>
    </lineage>
</organism>
<proteinExistence type="predicted"/>
<name>A0A0F7UEX5_NEOCL</name>
<evidence type="ECO:0000256" key="1">
    <source>
        <dbReference type="SAM" id="SignalP"/>
    </source>
</evidence>
<keyword evidence="1" id="KW-0732">Signal</keyword>
<sequence length="304" mass="33149">MKSLHPFCFTKTFRIFLASLALLASAGREPGLPFFHVNFSLAVSPSAVSPQASLWLSSGLIGGADKALRGATGLEGIRIGANILHKWAEGLDTRLHFSADAAAAMGGTDLLRSSLPSLENSLELCTGKNGPLSLLSRLCQAVEITGEAVSDGGSRRLRTVVRYDLPSGKSQILCTETSELRIQGGKIPQEKDDQWTEVSVHVARQHRTNSWDTVVGVKQHFDGGRVTFAPFFRLRDRSLHYEYTQALASGGVLKAHLQPSQSLRIQWRDPSASGGVWLAQAELPLQKGKSLREGTVAFRREWTF</sequence>